<feature type="domain" description="Metallo-beta-lactamase" evidence="1">
    <location>
        <begin position="56"/>
        <end position="244"/>
    </location>
</feature>
<dbReference type="CDD" id="cd07743">
    <property type="entry name" value="metallo-hydrolase-like_MBL-fold"/>
    <property type="match status" value="1"/>
</dbReference>
<dbReference type="InterPro" id="IPR036866">
    <property type="entry name" value="RibonucZ/Hydroxyglut_hydro"/>
</dbReference>
<name>A0A151ALX9_9CLOT</name>
<dbReference type="PANTHER" id="PTHR42951">
    <property type="entry name" value="METALLO-BETA-LACTAMASE DOMAIN-CONTAINING"/>
    <property type="match status" value="1"/>
</dbReference>
<dbReference type="SMART" id="SM00849">
    <property type="entry name" value="Lactamase_B"/>
    <property type="match status" value="1"/>
</dbReference>
<reference evidence="2 3" key="1">
    <citation type="submission" date="2016-02" db="EMBL/GenBank/DDBJ databases">
        <title>Genome sequence of Clostridium colicanis DSM 13634.</title>
        <authorList>
            <person name="Poehlein A."/>
            <person name="Daniel R."/>
        </authorList>
    </citation>
    <scope>NUCLEOTIDE SEQUENCE [LARGE SCALE GENOMIC DNA]</scope>
    <source>
        <strain evidence="2 3">DSM 13634</strain>
    </source>
</reference>
<proteinExistence type="predicted"/>
<dbReference type="STRING" id="1121305.CLCOL_18730"/>
<evidence type="ECO:0000313" key="2">
    <source>
        <dbReference type="EMBL" id="KYH28612.1"/>
    </source>
</evidence>
<comment type="caution">
    <text evidence="2">The sequence shown here is derived from an EMBL/GenBank/DDBJ whole genome shotgun (WGS) entry which is preliminary data.</text>
</comment>
<keyword evidence="3" id="KW-1185">Reference proteome</keyword>
<dbReference type="AlphaFoldDB" id="A0A151ALX9"/>
<evidence type="ECO:0000259" key="1">
    <source>
        <dbReference type="SMART" id="SM00849"/>
    </source>
</evidence>
<dbReference type="PANTHER" id="PTHR42951:SF14">
    <property type="entry name" value="METALLO-BETA-LACTAMASE SUPERFAMILY PROTEIN"/>
    <property type="match status" value="1"/>
</dbReference>
<dbReference type="InterPro" id="IPR001279">
    <property type="entry name" value="Metallo-B-lactamas"/>
</dbReference>
<protein>
    <submittedName>
        <fullName evidence="2">Hydroxyacylglutathione hydrolase</fullName>
        <ecNumber evidence="2">3.1.2.6</ecNumber>
    </submittedName>
</protein>
<dbReference type="Proteomes" id="UP000075374">
    <property type="component" value="Unassembled WGS sequence"/>
</dbReference>
<dbReference type="InterPro" id="IPR050855">
    <property type="entry name" value="NDM-1-like"/>
</dbReference>
<dbReference type="Pfam" id="PF00753">
    <property type="entry name" value="Lactamase_B"/>
    <property type="match status" value="1"/>
</dbReference>
<gene>
    <name evidence="2" type="primary">gloB_2</name>
    <name evidence="2" type="ORF">CLCOL_18730</name>
</gene>
<evidence type="ECO:0000313" key="3">
    <source>
        <dbReference type="Proteomes" id="UP000075374"/>
    </source>
</evidence>
<organism evidence="2 3">
    <name type="scientific">Clostridium colicanis DSM 13634</name>
    <dbReference type="NCBI Taxonomy" id="1121305"/>
    <lineage>
        <taxon>Bacteria</taxon>
        <taxon>Bacillati</taxon>
        <taxon>Bacillota</taxon>
        <taxon>Clostridia</taxon>
        <taxon>Eubacteriales</taxon>
        <taxon>Clostridiaceae</taxon>
        <taxon>Clostridium</taxon>
    </lineage>
</organism>
<sequence>MVAIKALIDKYFNNIQIDLLFPYICDIFLFIKFYTKDVLILELNKIRGNTYFIDSPTNIGVYTFKNKFCLLIDSGLNSSAAKKFDEVLISNKLHPKYIINTHAHTDHCGGNLYFKENYPGILVYASEKERIYMENPELSSIVLSSSSPIKKLSQNPKPLEVHFVLKYGTNKINDEKFEIIPLSGHSQEHIGIITPEKVCFLGDSIFSQDTLNKYAFPFLFDIEDTLKTLNNIKEIDADYFVISHGKDILNKEEIITLADKNIENINSHMETILEILEQPCTREDILENIIVLNDITINMKQYMLDLSAVSAFISYLYNHELIDSSIEDGKLYYFKK</sequence>
<keyword evidence="2" id="KW-0378">Hydrolase</keyword>
<dbReference type="EC" id="3.1.2.6" evidence="2"/>
<dbReference type="Gene3D" id="3.60.15.10">
    <property type="entry name" value="Ribonuclease Z/Hydroxyacylglutathione hydrolase-like"/>
    <property type="match status" value="1"/>
</dbReference>
<dbReference type="EMBL" id="LTBB01000009">
    <property type="protein sequence ID" value="KYH28612.1"/>
    <property type="molecule type" value="Genomic_DNA"/>
</dbReference>
<dbReference type="GO" id="GO:0004416">
    <property type="term" value="F:hydroxyacylglutathione hydrolase activity"/>
    <property type="evidence" value="ECO:0007669"/>
    <property type="project" value="UniProtKB-EC"/>
</dbReference>
<accession>A0A151ALX9</accession>
<dbReference type="SUPFAM" id="SSF56281">
    <property type="entry name" value="Metallo-hydrolase/oxidoreductase"/>
    <property type="match status" value="1"/>
</dbReference>
<dbReference type="PATRIC" id="fig|1121305.3.peg.1875"/>